<organism evidence="3 4">
    <name type="scientific">Paramecium primaurelia</name>
    <dbReference type="NCBI Taxonomy" id="5886"/>
    <lineage>
        <taxon>Eukaryota</taxon>
        <taxon>Sar</taxon>
        <taxon>Alveolata</taxon>
        <taxon>Ciliophora</taxon>
        <taxon>Intramacronucleata</taxon>
        <taxon>Oligohymenophorea</taxon>
        <taxon>Peniculida</taxon>
        <taxon>Parameciidae</taxon>
        <taxon>Paramecium</taxon>
    </lineage>
</organism>
<feature type="domain" description="BEACH" evidence="1">
    <location>
        <begin position="2050"/>
        <end position="2341"/>
    </location>
</feature>
<gene>
    <name evidence="3" type="ORF">PPRIM_AZ9-3.1.T0730068</name>
</gene>
<dbReference type="InterPro" id="IPR000409">
    <property type="entry name" value="BEACH_dom"/>
</dbReference>
<dbReference type="Pfam" id="PF02138">
    <property type="entry name" value="Beach"/>
    <property type="match status" value="1"/>
</dbReference>
<dbReference type="Pfam" id="PF14844">
    <property type="entry name" value="PH_BEACH"/>
    <property type="match status" value="1"/>
</dbReference>
<dbReference type="PANTHER" id="PTHR13743:SF112">
    <property type="entry name" value="BEACH DOMAIN-CONTAINING PROTEIN"/>
    <property type="match status" value="1"/>
</dbReference>
<proteinExistence type="predicted"/>
<dbReference type="PROSITE" id="PS50197">
    <property type="entry name" value="BEACH"/>
    <property type="match status" value="1"/>
</dbReference>
<sequence length="2692" mass="320127">MLQFVPQYYVEILKNNLQSNQPKIYEAIEQQQLDYALKLLNQQQSPSIWISSIYLILYKQDLEQNSLNQFVKIIEDSNISEMPEHELLAFTQICQQIMNIDLIKLLYKYNLNGWIQLSPKIHLYLRKSIHPKVPYIFINYFINQNIELLEQHEKSYEEDFIWTLHDFRSFYYMMPTDINHPYYQLLKISIYVRMLDLENVPCPISPETIPIQYQSKLENILKQIIHTPHKECLDLYIFCLIDLGLFKMVIQHLQPQLTFEQINQIRTSFIKHANQSNYIVDVDIYHYLNELQNFDQEFKQLIYFNNPAIYEKMDNFNENWILNGLIHNFNYIQSQQRIIKQLAIDNTQQSLKTLWILHLDGANSDLNIDHQKHFKIKNFKFLNIFHLIKFKNDSDFQHLIEALKVIAICIWTDREVKQEDFENKLFLVSVRKCINIDNCSQIFQLLFGISSGIFENQYEIHYIKIQIPYFLELIIILLFEQNIDKNQKEFYLNQFIILTQNLENVLIILKSQIIERLIVYLRIENQYQDKIIQILINCIKVRFQLQYLQSIALFMSPYQSLIMIPYFDDQQKYEQYKKISKMLGIPKQSIESGSLQQQQYIYDSISNNDLFIKNSIQLLYCLKEIVSIQNDQYYYFTGNESGIVVKGKILLETQNNSFSIILQFKFQIGSATLLNWGNQDINFSISIEDSQFLIIKFKYQQITKVAKYILKYLDNFIVINFQTVKQIFVNINGIDVLATQSDQFDNFILPVLNFICVGAKFSDQEQFQNSFRGEMRMLYIIDQNINAEDIYILEKKSQNNSRLFQQLLKMQLQGRILSYLSTQSQKQDLHYDGNLHQSNQIILENCQYLMIRGKRQKQNTISKFMDKFFQQRKSSTSLEVTSLIPKNVNQSSKNVFFLENTTLLDVMKSYGNLDILFFPLHIINDQQFVIAVLQLLNTVIQKFGDDISIQNYLRSDSEFKGIKVLGYLLTVFMKNQGCNKQLLQNILNFYHSLLLCQIIQALRNDCMSIYHEFEYWQYCQYNELHFLYDYLFEQLQNNEELYSYYKDKINCLYYILQVQLIKYEPQKGEYQIFQQIRKILIKCILFLMYNTFFQIQYNNDEVVPVQMIFRDKKNEKYSTEKLFVFKNEIILLLNYISLKSVSDLAVILCFMLRKPQNSIIQELLSEIKCGNSSAQKESILETMQTQFIQKSESEDTLLVIIFKIIYGVIIEMIDQKCLDDQFLAPLIEILVKVQIQQINYEHKLLELQQPKNVQQLQKTKECTLIKSLFNKIKYILYEYSNDLICSQNTYQVLINLSQLVLKQELNLESDVLDLFLQYFRKFNLQTKELIIDFLLQTSTYTVFMTKLCDYKDLTYFINELITIETGQTLINYIVLHHIDNIAFSARKIVRLFQKVEQNNNQFMKVLQKILILQNNNSNQKQNQKSIQAMIDLFMLLPTSLILNKNIVLNDPELFIKVFDQYLIYLEKQDILYSYYMDTEFVGFYEYDPIPFYIKLQIDVQRKYLYANGGIMGTVLFILFYSLELLMSKKEAKSLLIIWKKLITQKQKSPNRPIQQQSLIMDEGIPNLQTKIQKIKIKQQKQSLLQKLKQNILGDYQQTQYDKYFQDIHLIHLLKFQLLSHQYSHSEQLFEIFSELQFKPDNFINFQCLWNIVEQKRILGNMDIQFQIDQSNLKQITPDINIEAINNKGYFIINQFNQQNQEISQAIKENGKMSNDARKFIEMIQKANTTLKYLELFKDSDLIKRALTYMKLYAYRQLQFCQEISILLNLHSIQIQNLDQINNQIVQINQQSQQNNIEFSKLSYNLFNQYRQDSKLTILKFENEQQIQQLIIQFKVKLHFKQNTQKRGLWYFMNYGDAHLYQNLNQVNYDTFLELLGKERYSINSYEDSLRRRMFLKVFAKQKKSYEHIQLINNIQVVFNDIFNIQQQIQQNNNKYVVMENQQFLAELITQRGFYRGKIRITNDYLMFENFGLDLQELEVTYKFQKDSLLKEEKQKLIPLSQIKEVFTRMYLAQSTAIELFTSNNKTYFFNLLNNRSSVLKILSQSVNVIINPCEQFKKSGIMEKWRKGEITNFQYLIEINKYSGRTYNDLNQYPIFPWVIANYQEFDIQNKEHFRRLDQPIGALNQKRLENFLERFKEADPEDMNMYFIYGTHYSHSAIVMSFLMRMEPFASLHQELQSGKFDKADRLFHSLEQQWYSVINSSSDVKELIPEFYYFGEFLKNKNKFDLGQLQSGTTVGDVTLPIYINTKSPEELIFLNRQALESEYVSSNLNNWIDLIFGYKSGLNGQKYNNLFHRLTYSSYVQQLLDKIDDDIKKEQYITQVNYYGQIPQQLFKKEHPQKSQSKISDQSPIIQFKYITQIINKQSNIIDQFFCNEKYFLILTNEQEIFVYNVEHRIISHKIPRDFSNQETKQIQFNSNNVFLLFDDSLVVAGYVDNSVKVYSLKDLKQTCQVSFHTKVVTCLGQSTNYLLCGSMDTRVSVWEWTLQHQPEIILYGHQNEVSIIQVDSILEIILSYDVKGDILLHTMKGVFLKLIETSLQDCSSIRLHPSGFILLSFLNQISIYTLQGELYIQRELLDHIINVNVINEYTPEILITTLDGNIFITSIVQLKLSDDFTRYCLKQYKLDEMEIKLETNQIKKVKEISGKSADFLNAYIAYSQYYQLQAYRILIIGYQNGQVISVYEQPKQTSLL</sequence>
<feature type="domain" description="BEACH-type PH" evidence="2">
    <location>
        <begin position="1934"/>
        <end position="2046"/>
    </location>
</feature>
<dbReference type="InterPro" id="IPR023362">
    <property type="entry name" value="PH-BEACH_dom"/>
</dbReference>
<dbReference type="Proteomes" id="UP000688137">
    <property type="component" value="Unassembled WGS sequence"/>
</dbReference>
<dbReference type="SMART" id="SM01026">
    <property type="entry name" value="Beach"/>
    <property type="match status" value="1"/>
</dbReference>
<comment type="caution">
    <text evidence="3">The sequence shown here is derived from an EMBL/GenBank/DDBJ whole genome shotgun (WGS) entry which is preliminary data.</text>
</comment>
<evidence type="ECO:0000259" key="2">
    <source>
        <dbReference type="PROSITE" id="PS51783"/>
    </source>
</evidence>
<evidence type="ECO:0000259" key="1">
    <source>
        <dbReference type="PROSITE" id="PS50197"/>
    </source>
</evidence>
<protein>
    <submittedName>
        <fullName evidence="3">Uncharacterized protein</fullName>
    </submittedName>
</protein>
<evidence type="ECO:0000313" key="4">
    <source>
        <dbReference type="Proteomes" id="UP000688137"/>
    </source>
</evidence>
<accession>A0A8S1N5D0</accession>
<dbReference type="PANTHER" id="PTHR13743">
    <property type="entry name" value="BEIGE/BEACH-RELATED"/>
    <property type="match status" value="1"/>
</dbReference>
<keyword evidence="4" id="KW-1185">Reference proteome</keyword>
<dbReference type="InterPro" id="IPR050865">
    <property type="entry name" value="BEACH_Domain"/>
</dbReference>
<name>A0A8S1N5D0_PARPR</name>
<dbReference type="OMA" id="EHRIISH"/>
<dbReference type="CDD" id="cd06071">
    <property type="entry name" value="Beach"/>
    <property type="match status" value="1"/>
</dbReference>
<dbReference type="InterPro" id="IPR001680">
    <property type="entry name" value="WD40_rpt"/>
</dbReference>
<reference evidence="3" key="1">
    <citation type="submission" date="2021-01" db="EMBL/GenBank/DDBJ databases">
        <authorList>
            <consortium name="Genoscope - CEA"/>
            <person name="William W."/>
        </authorList>
    </citation>
    <scope>NUCLEOTIDE SEQUENCE</scope>
</reference>
<dbReference type="EMBL" id="CAJJDM010000076">
    <property type="protein sequence ID" value="CAD8084946.1"/>
    <property type="molecule type" value="Genomic_DNA"/>
</dbReference>
<dbReference type="SMART" id="SM00320">
    <property type="entry name" value="WD40"/>
    <property type="match status" value="3"/>
</dbReference>
<dbReference type="PROSITE" id="PS51783">
    <property type="entry name" value="PH_BEACH"/>
    <property type="match status" value="1"/>
</dbReference>
<evidence type="ECO:0000313" key="3">
    <source>
        <dbReference type="EMBL" id="CAD8084946.1"/>
    </source>
</evidence>